<keyword evidence="6 8" id="KW-0139">CF(1)</keyword>
<dbReference type="RefSeq" id="WP_094377394.1">
    <property type="nucleotide sequence ID" value="NZ_NOKA02000117.1"/>
</dbReference>
<keyword evidence="8" id="KW-1003">Cell membrane</keyword>
<dbReference type="HAMAP" id="MF_01416">
    <property type="entry name" value="ATP_synth_delta_bact"/>
    <property type="match status" value="1"/>
</dbReference>
<dbReference type="OrthoDB" id="9802471at2"/>
<comment type="similarity">
    <text evidence="8">Belongs to the ATPase delta chain family.</text>
</comment>
<evidence type="ECO:0000256" key="2">
    <source>
        <dbReference type="ARBA" id="ARBA00022448"/>
    </source>
</evidence>
<name>A0A371J372_9FIRM</name>
<dbReference type="Gene3D" id="1.10.520.20">
    <property type="entry name" value="N-terminal domain of the delta subunit of the F1F0-ATP synthase"/>
    <property type="match status" value="1"/>
</dbReference>
<comment type="caution">
    <text evidence="9">The sequence shown here is derived from an EMBL/GenBank/DDBJ whole genome shotgun (WGS) entry which is preliminary data.</text>
</comment>
<evidence type="ECO:0000313" key="10">
    <source>
        <dbReference type="Proteomes" id="UP000216411"/>
    </source>
</evidence>
<dbReference type="SUPFAM" id="SSF47928">
    <property type="entry name" value="N-terminal domain of the delta subunit of the F1F0-ATP synthase"/>
    <property type="match status" value="1"/>
</dbReference>
<dbReference type="PROSITE" id="PS00389">
    <property type="entry name" value="ATPASE_DELTA"/>
    <property type="match status" value="1"/>
</dbReference>
<evidence type="ECO:0000256" key="6">
    <source>
        <dbReference type="ARBA" id="ARBA00023196"/>
    </source>
</evidence>
<evidence type="ECO:0000256" key="7">
    <source>
        <dbReference type="ARBA" id="ARBA00023310"/>
    </source>
</evidence>
<evidence type="ECO:0000256" key="8">
    <source>
        <dbReference type="HAMAP-Rule" id="MF_01416"/>
    </source>
</evidence>
<dbReference type="GO" id="GO:0045259">
    <property type="term" value="C:proton-transporting ATP synthase complex"/>
    <property type="evidence" value="ECO:0007669"/>
    <property type="project" value="UniProtKB-KW"/>
</dbReference>
<keyword evidence="3 8" id="KW-0375">Hydrogen ion transport</keyword>
<dbReference type="InterPro" id="IPR026015">
    <property type="entry name" value="ATP_synth_OSCP/delta_N_sf"/>
</dbReference>
<evidence type="ECO:0000256" key="1">
    <source>
        <dbReference type="ARBA" id="ARBA00004370"/>
    </source>
</evidence>
<dbReference type="GO" id="GO:0016787">
    <property type="term" value="F:hydrolase activity"/>
    <property type="evidence" value="ECO:0007669"/>
    <property type="project" value="UniProtKB-KW"/>
</dbReference>
<dbReference type="PRINTS" id="PR00125">
    <property type="entry name" value="ATPASEDELTA"/>
</dbReference>
<keyword evidence="9" id="KW-0378">Hydrolase</keyword>
<dbReference type="GO" id="GO:0046933">
    <property type="term" value="F:proton-transporting ATP synthase activity, rotational mechanism"/>
    <property type="evidence" value="ECO:0007669"/>
    <property type="project" value="UniProtKB-UniRule"/>
</dbReference>
<dbReference type="GO" id="GO:0005886">
    <property type="term" value="C:plasma membrane"/>
    <property type="evidence" value="ECO:0007669"/>
    <property type="project" value="UniProtKB-SubCell"/>
</dbReference>
<keyword evidence="10" id="KW-1185">Reference proteome</keyword>
<keyword evidence="5 8" id="KW-0472">Membrane</keyword>
<keyword evidence="7 8" id="KW-0066">ATP synthesis</keyword>
<accession>A0A371J372</accession>
<dbReference type="Pfam" id="PF00213">
    <property type="entry name" value="OSCP"/>
    <property type="match status" value="1"/>
</dbReference>
<dbReference type="EMBL" id="NOKA02000117">
    <property type="protein sequence ID" value="RDY27153.1"/>
    <property type="molecule type" value="Genomic_DNA"/>
</dbReference>
<organism evidence="9 10">
    <name type="scientific">Lachnotalea glycerini</name>
    <dbReference type="NCBI Taxonomy" id="1763509"/>
    <lineage>
        <taxon>Bacteria</taxon>
        <taxon>Bacillati</taxon>
        <taxon>Bacillota</taxon>
        <taxon>Clostridia</taxon>
        <taxon>Lachnospirales</taxon>
        <taxon>Lachnospiraceae</taxon>
        <taxon>Lachnotalea</taxon>
    </lineage>
</organism>
<dbReference type="Proteomes" id="UP000216411">
    <property type="component" value="Unassembled WGS sequence"/>
</dbReference>
<dbReference type="NCBIfam" id="TIGR01145">
    <property type="entry name" value="ATP_synt_delta"/>
    <property type="match status" value="1"/>
</dbReference>
<dbReference type="AlphaFoldDB" id="A0A371J372"/>
<reference evidence="9 10" key="1">
    <citation type="journal article" date="2017" name="Genome Announc.">
        <title>Draft Genome Sequence of a Sporulating and Motile Strain of Lachnotalea glycerini Isolated from Water in Quebec City, Canada.</title>
        <authorList>
            <person name="Maheux A.F."/>
            <person name="Boudreau D.K."/>
            <person name="Berube E."/>
            <person name="Boissinot M."/>
            <person name="Raymond F."/>
            <person name="Brodeur S."/>
            <person name="Corbeil J."/>
            <person name="Isabel S."/>
            <person name="Omar R.F."/>
            <person name="Bergeron M.G."/>
        </authorList>
    </citation>
    <scope>NUCLEOTIDE SEQUENCE [LARGE SCALE GENOMIC DNA]</scope>
    <source>
        <strain evidence="9 10">CCRI-19302</strain>
    </source>
</reference>
<evidence type="ECO:0000256" key="5">
    <source>
        <dbReference type="ARBA" id="ARBA00023136"/>
    </source>
</evidence>
<dbReference type="InterPro" id="IPR000711">
    <property type="entry name" value="ATPase_OSCP/dsu"/>
</dbReference>
<dbReference type="InterPro" id="IPR020781">
    <property type="entry name" value="ATPase_OSCP/d_CS"/>
</dbReference>
<keyword evidence="2 8" id="KW-0813">Transport</keyword>
<evidence type="ECO:0000256" key="4">
    <source>
        <dbReference type="ARBA" id="ARBA00023065"/>
    </source>
</evidence>
<gene>
    <name evidence="8 9" type="primary">atpH</name>
    <name evidence="9" type="ORF">CG710_021025</name>
</gene>
<sequence>MAKLVAKTYGDALFELALEEDKVDVFVEETNGILQVLQENAELHKLMNHPKITKEEKNNVMEEIFKGRISEELTGFIHIIVTKDRYNEITYIFEYFLDKVKEYKNIGLAYVSAAVELNETQKKELMNRLLQITKYKQIDIVYSVDTALIGGMVIRIGDRVIDSSIRTKLYEMSKNLSKIQL</sequence>
<evidence type="ECO:0000256" key="3">
    <source>
        <dbReference type="ARBA" id="ARBA00022781"/>
    </source>
</evidence>
<protein>
    <recommendedName>
        <fullName evidence="8">ATP synthase subunit delta</fullName>
    </recommendedName>
    <alternativeName>
        <fullName evidence="8">ATP synthase F(1) sector subunit delta</fullName>
    </alternativeName>
    <alternativeName>
        <fullName evidence="8">F-type ATPase subunit delta</fullName>
        <shortName evidence="8">F-ATPase subunit delta</shortName>
    </alternativeName>
</protein>
<dbReference type="PANTHER" id="PTHR11910">
    <property type="entry name" value="ATP SYNTHASE DELTA CHAIN"/>
    <property type="match status" value="1"/>
</dbReference>
<proteinExistence type="inferred from homology"/>
<evidence type="ECO:0000313" key="9">
    <source>
        <dbReference type="EMBL" id="RDY27153.1"/>
    </source>
</evidence>
<comment type="function">
    <text evidence="8">This protein is part of the stalk that links CF(0) to CF(1). It either transmits conformational changes from CF(0) to CF(1) or is implicated in proton conduction.</text>
</comment>
<comment type="function">
    <text evidence="8">F(1)F(0) ATP synthase produces ATP from ADP in the presence of a proton or sodium gradient. F-type ATPases consist of two structural domains, F(1) containing the extramembraneous catalytic core and F(0) containing the membrane proton channel, linked together by a central stalk and a peripheral stalk. During catalysis, ATP synthesis in the catalytic domain of F(1) is coupled via a rotary mechanism of the central stalk subunits to proton translocation.</text>
</comment>
<keyword evidence="4 8" id="KW-0406">Ion transport</keyword>
<comment type="subcellular location">
    <subcellularLocation>
        <location evidence="8">Cell membrane</location>
        <topology evidence="8">Peripheral membrane protein</topology>
    </subcellularLocation>
    <subcellularLocation>
        <location evidence="1">Membrane</location>
    </subcellularLocation>
</comment>